<gene>
    <name evidence="1" type="ORF">PXEA_LOCUS28341</name>
</gene>
<dbReference type="AlphaFoldDB" id="A0A448XEX2"/>
<dbReference type="EMBL" id="CAAALY010248645">
    <property type="protein sequence ID" value="VEL34901.1"/>
    <property type="molecule type" value="Genomic_DNA"/>
</dbReference>
<dbReference type="Proteomes" id="UP000784294">
    <property type="component" value="Unassembled WGS sequence"/>
</dbReference>
<proteinExistence type="predicted"/>
<keyword evidence="2" id="KW-1185">Reference proteome</keyword>
<reference evidence="1" key="1">
    <citation type="submission" date="2018-11" db="EMBL/GenBank/DDBJ databases">
        <authorList>
            <consortium name="Pathogen Informatics"/>
        </authorList>
    </citation>
    <scope>NUCLEOTIDE SEQUENCE</scope>
</reference>
<organism evidence="1 2">
    <name type="scientific">Protopolystoma xenopodis</name>
    <dbReference type="NCBI Taxonomy" id="117903"/>
    <lineage>
        <taxon>Eukaryota</taxon>
        <taxon>Metazoa</taxon>
        <taxon>Spiralia</taxon>
        <taxon>Lophotrochozoa</taxon>
        <taxon>Platyhelminthes</taxon>
        <taxon>Monogenea</taxon>
        <taxon>Polyopisthocotylea</taxon>
        <taxon>Polystomatidea</taxon>
        <taxon>Polystomatidae</taxon>
        <taxon>Protopolystoma</taxon>
    </lineage>
</organism>
<protein>
    <submittedName>
        <fullName evidence="1">Uncharacterized protein</fullName>
    </submittedName>
</protein>
<sequence length="118" mass="13437">MDWSYKRQMGKRPNVKPTVTIPFGGASKRACSWARATLLFGFGKRVQLEFEISRTLFQPQNKDNHFLFNLIGLTCFEAVRLAIQSERHMILVSMSSIPQHGQAVARDRKTSLPTQELA</sequence>
<accession>A0A448XEX2</accession>
<comment type="caution">
    <text evidence="1">The sequence shown here is derived from an EMBL/GenBank/DDBJ whole genome shotgun (WGS) entry which is preliminary data.</text>
</comment>
<evidence type="ECO:0000313" key="1">
    <source>
        <dbReference type="EMBL" id="VEL34901.1"/>
    </source>
</evidence>
<name>A0A448XEX2_9PLAT</name>
<evidence type="ECO:0000313" key="2">
    <source>
        <dbReference type="Proteomes" id="UP000784294"/>
    </source>
</evidence>